<dbReference type="AlphaFoldDB" id="A0A6J7IMW6"/>
<accession>A0A6J7IMW6</accession>
<proteinExistence type="predicted"/>
<feature type="compositionally biased region" description="Basic and acidic residues" evidence="1">
    <location>
        <begin position="21"/>
        <end position="30"/>
    </location>
</feature>
<evidence type="ECO:0000256" key="1">
    <source>
        <dbReference type="SAM" id="MobiDB-lite"/>
    </source>
</evidence>
<sequence>MSDPIDLTDRTTRIAPAAPLEGRRRERSPVEDAPVSAQEAASFDGIPASPPDDVLAEVDAAMAHLEALRAAGASVSFETGASGLRIELVGENGTRREIGAAELFDVASGRAPDPADPAEDPARDGAAAHVDREA</sequence>
<gene>
    <name evidence="2" type="ORF">UFOPK3564_02404</name>
</gene>
<protein>
    <submittedName>
        <fullName evidence="2">Unannotated protein</fullName>
    </submittedName>
</protein>
<organism evidence="2">
    <name type="scientific">freshwater metagenome</name>
    <dbReference type="NCBI Taxonomy" id="449393"/>
    <lineage>
        <taxon>unclassified sequences</taxon>
        <taxon>metagenomes</taxon>
        <taxon>ecological metagenomes</taxon>
    </lineage>
</organism>
<feature type="region of interest" description="Disordered" evidence="1">
    <location>
        <begin position="1"/>
        <end position="51"/>
    </location>
</feature>
<dbReference type="EMBL" id="CAFBMK010000167">
    <property type="protein sequence ID" value="CAB4931574.1"/>
    <property type="molecule type" value="Genomic_DNA"/>
</dbReference>
<reference evidence="2" key="1">
    <citation type="submission" date="2020-05" db="EMBL/GenBank/DDBJ databases">
        <authorList>
            <person name="Chiriac C."/>
            <person name="Salcher M."/>
            <person name="Ghai R."/>
            <person name="Kavagutti S V."/>
        </authorList>
    </citation>
    <scope>NUCLEOTIDE SEQUENCE</scope>
</reference>
<name>A0A6J7IMW6_9ZZZZ</name>
<evidence type="ECO:0000313" key="2">
    <source>
        <dbReference type="EMBL" id="CAB4931574.1"/>
    </source>
</evidence>
<feature type="region of interest" description="Disordered" evidence="1">
    <location>
        <begin position="108"/>
        <end position="134"/>
    </location>
</feature>